<sequence>MPVPFLYGKTAITVYIDGYTYMVPASAPNFADLKTAIRDNADEATFKKILNIRDYIASVTEGRAEIVDGSLYFDGSPLAGALAVRVATMFSEGFGFLPLLRFLNRVAANPRMDKNSSLYSESFQDELYLFLENGECPITEDGKFLAYKMIRSDYKDKYTGTMDNSVGALVSLESPEDVDPQRNNTCSSGLHFASLNYVLNGSYGAAHNGDRLVVLEVDPADVISIPYDYNNSKGRAWKYTVLREIEWDERIKSNFISNEAVDSWDDQPSDEDNEIEDDSPNLGDEDGVTGPGDLLPSTVRAIREANDGRNSKAAVARLYDVSPRTVGRIWDGETYTWVK</sequence>
<name>A0A5C7J8C3_9BACT</name>
<dbReference type="AlphaFoldDB" id="A0A5C7J8C3"/>
<evidence type="ECO:0000313" key="3">
    <source>
        <dbReference type="Proteomes" id="UP000321026"/>
    </source>
</evidence>
<organism evidence="2 3">
    <name type="scientific">Candidatus Dojkabacteria bacterium</name>
    <dbReference type="NCBI Taxonomy" id="2099670"/>
    <lineage>
        <taxon>Bacteria</taxon>
        <taxon>Candidatus Dojkabacteria</taxon>
    </lineage>
</organism>
<feature type="region of interest" description="Disordered" evidence="1">
    <location>
        <begin position="259"/>
        <end position="295"/>
    </location>
</feature>
<feature type="compositionally biased region" description="Acidic residues" evidence="1">
    <location>
        <begin position="262"/>
        <end position="287"/>
    </location>
</feature>
<comment type="caution">
    <text evidence="2">The sequence shown here is derived from an EMBL/GenBank/DDBJ whole genome shotgun (WGS) entry which is preliminary data.</text>
</comment>
<protein>
    <submittedName>
        <fullName evidence="2">Uncharacterized protein</fullName>
    </submittedName>
</protein>
<dbReference type="Proteomes" id="UP000321026">
    <property type="component" value="Unassembled WGS sequence"/>
</dbReference>
<gene>
    <name evidence="2" type="ORF">E6Q11_02165</name>
</gene>
<accession>A0A5C7J8C3</accession>
<proteinExistence type="predicted"/>
<evidence type="ECO:0000313" key="2">
    <source>
        <dbReference type="EMBL" id="TXG77830.1"/>
    </source>
</evidence>
<reference evidence="2 3" key="1">
    <citation type="submission" date="2018-09" db="EMBL/GenBank/DDBJ databases">
        <title>Metagenome Assembled Genomes from an Advanced Water Purification Facility.</title>
        <authorList>
            <person name="Stamps B.W."/>
            <person name="Spear J.R."/>
        </authorList>
    </citation>
    <scope>NUCLEOTIDE SEQUENCE [LARGE SCALE GENOMIC DNA]</scope>
    <source>
        <strain evidence="2">Bin_63_2</strain>
    </source>
</reference>
<evidence type="ECO:0000256" key="1">
    <source>
        <dbReference type="SAM" id="MobiDB-lite"/>
    </source>
</evidence>
<dbReference type="EMBL" id="SSDS01000036">
    <property type="protein sequence ID" value="TXG77830.1"/>
    <property type="molecule type" value="Genomic_DNA"/>
</dbReference>